<dbReference type="OrthoDB" id="5869763at2759"/>
<evidence type="ECO:0000313" key="3">
    <source>
        <dbReference type="EMBL" id="EFO14375.2"/>
    </source>
</evidence>
<sequence>MNRHNIGNITMNHYHILFYHIIIISTIITATIANPASNKPDNNESDNGGNLPEEYFDIAKRSKNSYSWMNTDAIRSPSRDLFVVLEKPAPLNPYSWQYMVKKKEPNNFTKSLFVDESS</sequence>
<feature type="region of interest" description="Disordered" evidence="1">
    <location>
        <begin position="34"/>
        <end position="53"/>
    </location>
</feature>
<evidence type="ECO:0000256" key="1">
    <source>
        <dbReference type="SAM" id="MobiDB-lite"/>
    </source>
</evidence>
<dbReference type="KEGG" id="loa:LOAG_14146"/>
<keyword evidence="2" id="KW-0812">Transmembrane</keyword>
<dbReference type="EMBL" id="JH712323">
    <property type="protein sequence ID" value="EFO14375.2"/>
    <property type="molecule type" value="Genomic_DNA"/>
</dbReference>
<gene>
    <name evidence="3" type="ORF">LOAG_14146</name>
</gene>
<reference evidence="3" key="1">
    <citation type="submission" date="2012-04" db="EMBL/GenBank/DDBJ databases">
        <title>The Genome Sequence of Loa loa.</title>
        <authorList>
            <consortium name="The Broad Institute Genome Sequencing Platform"/>
            <consortium name="Broad Institute Genome Sequencing Center for Infectious Disease"/>
            <person name="Nutman T.B."/>
            <person name="Fink D.L."/>
            <person name="Russ C."/>
            <person name="Young S."/>
            <person name="Zeng Q."/>
            <person name="Gargeya S."/>
            <person name="Alvarado L."/>
            <person name="Berlin A."/>
            <person name="Chapman S.B."/>
            <person name="Chen Z."/>
            <person name="Freedman E."/>
            <person name="Gellesch M."/>
            <person name="Goldberg J."/>
            <person name="Griggs A."/>
            <person name="Gujja S."/>
            <person name="Heilman E.R."/>
            <person name="Heiman D."/>
            <person name="Howarth C."/>
            <person name="Mehta T."/>
            <person name="Neiman D."/>
            <person name="Pearson M."/>
            <person name="Roberts A."/>
            <person name="Saif S."/>
            <person name="Shea T."/>
            <person name="Shenoy N."/>
            <person name="Sisk P."/>
            <person name="Stolte C."/>
            <person name="Sykes S."/>
            <person name="White J."/>
            <person name="Yandava C."/>
            <person name="Haas B."/>
            <person name="Henn M.R."/>
            <person name="Nusbaum C."/>
            <person name="Birren B."/>
        </authorList>
    </citation>
    <scope>NUCLEOTIDE SEQUENCE [LARGE SCALE GENOMIC DNA]</scope>
</reference>
<keyword evidence="2" id="KW-1133">Transmembrane helix</keyword>
<evidence type="ECO:0000256" key="2">
    <source>
        <dbReference type="SAM" id="Phobius"/>
    </source>
</evidence>
<name>A0A1S0TIA4_LOALO</name>
<proteinExistence type="predicted"/>
<feature type="transmembrane region" description="Helical" evidence="2">
    <location>
        <begin position="12"/>
        <end position="33"/>
    </location>
</feature>
<organism evidence="3">
    <name type="scientific">Loa loa</name>
    <name type="common">Eye worm</name>
    <name type="synonym">Filaria loa</name>
    <dbReference type="NCBI Taxonomy" id="7209"/>
    <lineage>
        <taxon>Eukaryota</taxon>
        <taxon>Metazoa</taxon>
        <taxon>Ecdysozoa</taxon>
        <taxon>Nematoda</taxon>
        <taxon>Chromadorea</taxon>
        <taxon>Rhabditida</taxon>
        <taxon>Spirurina</taxon>
        <taxon>Spiruromorpha</taxon>
        <taxon>Filarioidea</taxon>
        <taxon>Onchocercidae</taxon>
        <taxon>Loa</taxon>
    </lineage>
</organism>
<dbReference type="AlphaFoldDB" id="A0A1S0TIA4"/>
<accession>A0A1S0TIA4</accession>
<dbReference type="GeneID" id="9951624"/>
<feature type="compositionally biased region" description="Polar residues" evidence="1">
    <location>
        <begin position="34"/>
        <end position="48"/>
    </location>
</feature>
<keyword evidence="2" id="KW-0472">Membrane</keyword>
<dbReference type="OMA" id="PYSWQYM"/>
<protein>
    <submittedName>
        <fullName evidence="3">Uncharacterized protein</fullName>
    </submittedName>
</protein>
<dbReference type="CTD" id="9951624"/>
<dbReference type="InParanoid" id="A0A1S0TIA4"/>
<dbReference type="RefSeq" id="XP_020301115.1">
    <property type="nucleotide sequence ID" value="XM_020448766.1"/>
</dbReference>